<dbReference type="OrthoDB" id="2400707at2759"/>
<name>A0A9N9PGW9_9GLOM</name>
<accession>A0A9N9PGW9</accession>
<proteinExistence type="predicted"/>
<reference evidence="2" key="1">
    <citation type="submission" date="2021-06" db="EMBL/GenBank/DDBJ databases">
        <authorList>
            <person name="Kallberg Y."/>
            <person name="Tangrot J."/>
            <person name="Rosling A."/>
        </authorList>
    </citation>
    <scope>NUCLEOTIDE SEQUENCE</scope>
    <source>
        <strain evidence="2">MA453B</strain>
    </source>
</reference>
<protein>
    <submittedName>
        <fullName evidence="2">1492_t:CDS:1</fullName>
    </submittedName>
</protein>
<feature type="non-terminal residue" evidence="2">
    <location>
        <position position="48"/>
    </location>
</feature>
<organism evidence="2 3">
    <name type="scientific">Dentiscutata erythropus</name>
    <dbReference type="NCBI Taxonomy" id="1348616"/>
    <lineage>
        <taxon>Eukaryota</taxon>
        <taxon>Fungi</taxon>
        <taxon>Fungi incertae sedis</taxon>
        <taxon>Mucoromycota</taxon>
        <taxon>Glomeromycotina</taxon>
        <taxon>Glomeromycetes</taxon>
        <taxon>Diversisporales</taxon>
        <taxon>Gigasporaceae</taxon>
        <taxon>Dentiscutata</taxon>
    </lineage>
</organism>
<dbReference type="Proteomes" id="UP000789405">
    <property type="component" value="Unassembled WGS sequence"/>
</dbReference>
<dbReference type="EMBL" id="CAJVPY010058249">
    <property type="protein sequence ID" value="CAG8819646.1"/>
    <property type="molecule type" value="Genomic_DNA"/>
</dbReference>
<comment type="caution">
    <text evidence="2">The sequence shown here is derived from an EMBL/GenBank/DDBJ whole genome shotgun (WGS) entry which is preliminary data.</text>
</comment>
<sequence length="48" mass="5659">IKNEIVRMQSDAEWRSEVRSRGQASIQSHRSEYTTATETSNHFIYTEK</sequence>
<feature type="region of interest" description="Disordered" evidence="1">
    <location>
        <begin position="16"/>
        <end position="48"/>
    </location>
</feature>
<keyword evidence="3" id="KW-1185">Reference proteome</keyword>
<evidence type="ECO:0000256" key="1">
    <source>
        <dbReference type="SAM" id="MobiDB-lite"/>
    </source>
</evidence>
<evidence type="ECO:0000313" key="3">
    <source>
        <dbReference type="Proteomes" id="UP000789405"/>
    </source>
</evidence>
<evidence type="ECO:0000313" key="2">
    <source>
        <dbReference type="EMBL" id="CAG8819646.1"/>
    </source>
</evidence>
<dbReference type="AlphaFoldDB" id="A0A9N9PGW9"/>
<gene>
    <name evidence="2" type="ORF">DERYTH_LOCUS26815</name>
</gene>
<feature type="compositionally biased region" description="Polar residues" evidence="1">
    <location>
        <begin position="22"/>
        <end position="48"/>
    </location>
</feature>